<organism evidence="2">
    <name type="scientific">Nakamurella sp. A5-74</name>
    <dbReference type="NCBI Taxonomy" id="3158264"/>
    <lineage>
        <taxon>Bacteria</taxon>
        <taxon>Bacillati</taxon>
        <taxon>Actinomycetota</taxon>
        <taxon>Actinomycetes</taxon>
        <taxon>Nakamurellales</taxon>
        <taxon>Nakamurellaceae</taxon>
        <taxon>Nakamurella</taxon>
    </lineage>
</organism>
<dbReference type="RefSeq" id="WP_353650047.1">
    <property type="nucleotide sequence ID" value="NZ_CP159218.1"/>
</dbReference>
<proteinExistence type="predicted"/>
<name>A0AAU8DUA1_9ACTN</name>
<keyword evidence="1" id="KW-1133">Transmembrane helix</keyword>
<dbReference type="AlphaFoldDB" id="A0AAU8DUA1"/>
<evidence type="ECO:0000256" key="1">
    <source>
        <dbReference type="SAM" id="Phobius"/>
    </source>
</evidence>
<protein>
    <submittedName>
        <fullName evidence="2">Uncharacterized protein</fullName>
    </submittedName>
</protein>
<evidence type="ECO:0000313" key="2">
    <source>
        <dbReference type="EMBL" id="XCG64434.1"/>
    </source>
</evidence>
<reference evidence="2" key="1">
    <citation type="submission" date="2024-05" db="EMBL/GenBank/DDBJ databases">
        <authorList>
            <person name="Cai S.Y."/>
            <person name="Jin L.M."/>
            <person name="Li H.R."/>
        </authorList>
    </citation>
    <scope>NUCLEOTIDE SEQUENCE</scope>
    <source>
        <strain evidence="2">A5-74</strain>
    </source>
</reference>
<gene>
    <name evidence="2" type="ORF">ABLG96_03585</name>
</gene>
<dbReference type="EMBL" id="CP159218">
    <property type="protein sequence ID" value="XCG64434.1"/>
    <property type="molecule type" value="Genomic_DNA"/>
</dbReference>
<feature type="transmembrane region" description="Helical" evidence="1">
    <location>
        <begin position="56"/>
        <end position="76"/>
    </location>
</feature>
<accession>A0AAU8DUA1</accession>
<sequence length="91" mass="9068">MPGPDPGAVILTQATQRGGLVAASVVMIVIGALGLLIGLFMPALIGGTAVMISGSVVLVGGVLVAAIVGVASWWQFESRQQLGLLAQGLSE</sequence>
<keyword evidence="1" id="KW-0472">Membrane</keyword>
<keyword evidence="1" id="KW-0812">Transmembrane</keyword>
<feature type="transmembrane region" description="Helical" evidence="1">
    <location>
        <begin position="20"/>
        <end position="44"/>
    </location>
</feature>